<sequence>MTPMKRARQLGWIAAALTFTWFLVHTFVGGAEVAGPLRASDLPMSVMAPAWMVWHMVTGLLLFLALLFAWAAVKGARDAMIVAAAISAVLAIAGLAAAPLTGAGFLALPQGFLFIPGAVLGWIAARGMGQRS</sequence>
<evidence type="ECO:0000313" key="3">
    <source>
        <dbReference type="Proteomes" id="UP000245293"/>
    </source>
</evidence>
<dbReference type="Proteomes" id="UP000245293">
    <property type="component" value="Unassembled WGS sequence"/>
</dbReference>
<comment type="caution">
    <text evidence="2">The sequence shown here is derived from an EMBL/GenBank/DDBJ whole genome shotgun (WGS) entry which is preliminary data.</text>
</comment>
<feature type="transmembrane region" description="Helical" evidence="1">
    <location>
        <begin position="106"/>
        <end position="125"/>
    </location>
</feature>
<reference evidence="3" key="1">
    <citation type="submission" date="2018-05" db="EMBL/GenBank/DDBJ databases">
        <authorList>
            <person name="Du Z."/>
            <person name="Wang X."/>
        </authorList>
    </citation>
    <scope>NUCLEOTIDE SEQUENCE [LARGE SCALE GENOMIC DNA]</scope>
    <source>
        <strain evidence="3">WDS4C29</strain>
    </source>
</reference>
<gene>
    <name evidence="2" type="ORF">DFK10_04575</name>
</gene>
<keyword evidence="1" id="KW-0472">Membrane</keyword>
<name>A0A2V1P815_9RHOB</name>
<feature type="transmembrane region" description="Helical" evidence="1">
    <location>
        <begin position="80"/>
        <end position="100"/>
    </location>
</feature>
<keyword evidence="3" id="KW-1185">Reference proteome</keyword>
<organism evidence="2 3">
    <name type="scientific">Salibaculum griseiflavum</name>
    <dbReference type="NCBI Taxonomy" id="1914409"/>
    <lineage>
        <taxon>Bacteria</taxon>
        <taxon>Pseudomonadati</taxon>
        <taxon>Pseudomonadota</taxon>
        <taxon>Alphaproteobacteria</taxon>
        <taxon>Rhodobacterales</taxon>
        <taxon>Roseobacteraceae</taxon>
        <taxon>Salibaculum</taxon>
    </lineage>
</organism>
<accession>A0A2V1P815</accession>
<proteinExistence type="predicted"/>
<evidence type="ECO:0000256" key="1">
    <source>
        <dbReference type="SAM" id="Phobius"/>
    </source>
</evidence>
<feature type="transmembrane region" description="Helical" evidence="1">
    <location>
        <begin position="49"/>
        <end position="73"/>
    </location>
</feature>
<protein>
    <submittedName>
        <fullName evidence="2">Uncharacterized protein</fullName>
    </submittedName>
</protein>
<evidence type="ECO:0000313" key="2">
    <source>
        <dbReference type="EMBL" id="PWG17984.1"/>
    </source>
</evidence>
<keyword evidence="1" id="KW-0812">Transmembrane</keyword>
<keyword evidence="1" id="KW-1133">Transmembrane helix</keyword>
<dbReference type="EMBL" id="QETF01000003">
    <property type="protein sequence ID" value="PWG17984.1"/>
    <property type="molecule type" value="Genomic_DNA"/>
</dbReference>
<dbReference type="AlphaFoldDB" id="A0A2V1P815"/>